<dbReference type="Proteomes" id="UP000308600">
    <property type="component" value="Unassembled WGS sequence"/>
</dbReference>
<accession>A0ACD3B381</accession>
<keyword evidence="2" id="KW-1185">Reference proteome</keyword>
<reference evidence="1 2" key="1">
    <citation type="journal article" date="2019" name="Nat. Ecol. Evol.">
        <title>Megaphylogeny resolves global patterns of mushroom evolution.</title>
        <authorList>
            <person name="Varga T."/>
            <person name="Krizsan K."/>
            <person name="Foldi C."/>
            <person name="Dima B."/>
            <person name="Sanchez-Garcia M."/>
            <person name="Sanchez-Ramirez S."/>
            <person name="Szollosi G.J."/>
            <person name="Szarkandi J.G."/>
            <person name="Papp V."/>
            <person name="Albert L."/>
            <person name="Andreopoulos W."/>
            <person name="Angelini C."/>
            <person name="Antonin V."/>
            <person name="Barry K.W."/>
            <person name="Bougher N.L."/>
            <person name="Buchanan P."/>
            <person name="Buyck B."/>
            <person name="Bense V."/>
            <person name="Catcheside P."/>
            <person name="Chovatia M."/>
            <person name="Cooper J."/>
            <person name="Damon W."/>
            <person name="Desjardin D."/>
            <person name="Finy P."/>
            <person name="Geml J."/>
            <person name="Haridas S."/>
            <person name="Hughes K."/>
            <person name="Justo A."/>
            <person name="Karasinski D."/>
            <person name="Kautmanova I."/>
            <person name="Kiss B."/>
            <person name="Kocsube S."/>
            <person name="Kotiranta H."/>
            <person name="LaButti K.M."/>
            <person name="Lechner B.E."/>
            <person name="Liimatainen K."/>
            <person name="Lipzen A."/>
            <person name="Lukacs Z."/>
            <person name="Mihaltcheva S."/>
            <person name="Morgado L.N."/>
            <person name="Niskanen T."/>
            <person name="Noordeloos M.E."/>
            <person name="Ohm R.A."/>
            <person name="Ortiz-Santana B."/>
            <person name="Ovrebo C."/>
            <person name="Racz N."/>
            <person name="Riley R."/>
            <person name="Savchenko A."/>
            <person name="Shiryaev A."/>
            <person name="Soop K."/>
            <person name="Spirin V."/>
            <person name="Szebenyi C."/>
            <person name="Tomsovsky M."/>
            <person name="Tulloss R.E."/>
            <person name="Uehling J."/>
            <person name="Grigoriev I.V."/>
            <person name="Vagvolgyi C."/>
            <person name="Papp T."/>
            <person name="Martin F.M."/>
            <person name="Miettinen O."/>
            <person name="Hibbett D.S."/>
            <person name="Nagy L.G."/>
        </authorList>
    </citation>
    <scope>NUCLEOTIDE SEQUENCE [LARGE SCALE GENOMIC DNA]</scope>
    <source>
        <strain evidence="1 2">NL-1719</strain>
    </source>
</reference>
<proteinExistence type="predicted"/>
<gene>
    <name evidence="1" type="ORF">BDN72DRAFT_296382</name>
</gene>
<organism evidence="1 2">
    <name type="scientific">Pluteus cervinus</name>
    <dbReference type="NCBI Taxonomy" id="181527"/>
    <lineage>
        <taxon>Eukaryota</taxon>
        <taxon>Fungi</taxon>
        <taxon>Dikarya</taxon>
        <taxon>Basidiomycota</taxon>
        <taxon>Agaricomycotina</taxon>
        <taxon>Agaricomycetes</taxon>
        <taxon>Agaricomycetidae</taxon>
        <taxon>Agaricales</taxon>
        <taxon>Pluteineae</taxon>
        <taxon>Pluteaceae</taxon>
        <taxon>Pluteus</taxon>
    </lineage>
</organism>
<protein>
    <submittedName>
        <fullName evidence="1">Uncharacterized protein</fullName>
    </submittedName>
</protein>
<evidence type="ECO:0000313" key="2">
    <source>
        <dbReference type="Proteomes" id="UP000308600"/>
    </source>
</evidence>
<evidence type="ECO:0000313" key="1">
    <source>
        <dbReference type="EMBL" id="TFK72758.1"/>
    </source>
</evidence>
<dbReference type="EMBL" id="ML208282">
    <property type="protein sequence ID" value="TFK72758.1"/>
    <property type="molecule type" value="Genomic_DNA"/>
</dbReference>
<name>A0ACD3B381_9AGAR</name>
<sequence length="138" mass="15420">MSSSSHRRQTNRIKSDSPKNVSILWFSHNGVVVGIVGCILSMLPLKKIECYVTASDHSSMPRFPLHTLAAALLLRQDLPVPGDAGVAEYWLPYEMPITWQESGVAFHSRNSRSSNFGRLPTAPLFLTVFICRYHIPPV</sequence>